<evidence type="ECO:0000256" key="4">
    <source>
        <dbReference type="ARBA" id="ARBA00022989"/>
    </source>
</evidence>
<gene>
    <name evidence="8" type="ORF">Dbus_chr3Lg1850</name>
</gene>
<comment type="similarity">
    <text evidence="2 6">Belongs to the peroxisomal membrane protein PXMP2/4 family.</text>
</comment>
<dbReference type="GO" id="GO:0005739">
    <property type="term" value="C:mitochondrion"/>
    <property type="evidence" value="ECO:0007669"/>
    <property type="project" value="TreeGrafter"/>
</dbReference>
<reference evidence="8 9" key="1">
    <citation type="submission" date="2015-08" db="EMBL/GenBank/DDBJ databases">
        <title>Ancestral chromatin configuration constrains chromatin evolution on differentiating sex chromosomes in Drosophila.</title>
        <authorList>
            <person name="Zhou Q."/>
            <person name="Bachtrog D."/>
        </authorList>
    </citation>
    <scope>NUCLEOTIDE SEQUENCE [LARGE SCALE GENOMIC DNA]</scope>
    <source>
        <tissue evidence="8">Whole larvae</tissue>
    </source>
</reference>
<evidence type="ECO:0000313" key="8">
    <source>
        <dbReference type="EMBL" id="ALC44684.1"/>
    </source>
</evidence>
<keyword evidence="7" id="KW-0732">Signal</keyword>
<dbReference type="OrthoDB" id="430207at2759"/>
<evidence type="ECO:0000256" key="7">
    <source>
        <dbReference type="SAM" id="SignalP"/>
    </source>
</evidence>
<organism evidence="8 9">
    <name type="scientific">Drosophila busckii</name>
    <name type="common">Fruit fly</name>
    <dbReference type="NCBI Taxonomy" id="30019"/>
    <lineage>
        <taxon>Eukaryota</taxon>
        <taxon>Metazoa</taxon>
        <taxon>Ecdysozoa</taxon>
        <taxon>Arthropoda</taxon>
        <taxon>Hexapoda</taxon>
        <taxon>Insecta</taxon>
        <taxon>Pterygota</taxon>
        <taxon>Neoptera</taxon>
        <taxon>Endopterygota</taxon>
        <taxon>Diptera</taxon>
        <taxon>Brachycera</taxon>
        <taxon>Muscomorpha</taxon>
        <taxon>Ephydroidea</taxon>
        <taxon>Drosophilidae</taxon>
        <taxon>Drosophila</taxon>
    </lineage>
</organism>
<dbReference type="Pfam" id="PF04117">
    <property type="entry name" value="Mpv17_PMP22"/>
    <property type="match status" value="1"/>
</dbReference>
<evidence type="ECO:0000256" key="6">
    <source>
        <dbReference type="RuleBase" id="RU363053"/>
    </source>
</evidence>
<dbReference type="GO" id="GO:0016020">
    <property type="term" value="C:membrane"/>
    <property type="evidence" value="ECO:0007669"/>
    <property type="project" value="UniProtKB-SubCell"/>
</dbReference>
<feature type="signal peptide" evidence="7">
    <location>
        <begin position="1"/>
        <end position="21"/>
    </location>
</feature>
<keyword evidence="5 6" id="KW-0472">Membrane</keyword>
<dbReference type="STRING" id="30019.A0A0M4EFG2"/>
<keyword evidence="3 6" id="KW-0812">Transmembrane</keyword>
<dbReference type="InterPro" id="IPR007248">
    <property type="entry name" value="Mpv17_PMP22"/>
</dbReference>
<feature type="transmembrane region" description="Helical" evidence="6">
    <location>
        <begin position="104"/>
        <end position="125"/>
    </location>
</feature>
<protein>
    <submittedName>
        <fullName evidence="8">CG12355</fullName>
    </submittedName>
</protein>
<sequence>MVAVKLWRCWLLVAFVVGVFQRHPFVTNSVIYGSLYVGAEFSQQYISKRWLPPAAKREDIDYATVGRYAVMGTAIYAPTLYAWYKWLDRTFPGTLKLTIAKKLVLDQFILTPYCLTLFYAGMSLMEGSDDIFLELREKFVPTFIRSCGFWLPAQALNFLFVAPRFRIIYMGVCGMIWVNILCWIKRQSLSTEPATTARETSTDNVKA</sequence>
<dbReference type="OMA" id="QFVSKRW"/>
<evidence type="ECO:0000256" key="3">
    <source>
        <dbReference type="ARBA" id="ARBA00022692"/>
    </source>
</evidence>
<proteinExistence type="inferred from homology"/>
<evidence type="ECO:0000256" key="2">
    <source>
        <dbReference type="ARBA" id="ARBA00006824"/>
    </source>
</evidence>
<feature type="chain" id="PRO_5005793126" evidence="7">
    <location>
        <begin position="22"/>
        <end position="207"/>
    </location>
</feature>
<dbReference type="Proteomes" id="UP000494163">
    <property type="component" value="Chromosome 3L"/>
</dbReference>
<feature type="transmembrane region" description="Helical" evidence="6">
    <location>
        <begin position="167"/>
        <end position="184"/>
    </location>
</feature>
<dbReference type="AlphaFoldDB" id="A0A0M4EFG2"/>
<dbReference type="PANTHER" id="PTHR11266:SF85">
    <property type="entry name" value="MPV17-LIKE PROTEIN"/>
    <property type="match status" value="1"/>
</dbReference>
<evidence type="ECO:0000256" key="5">
    <source>
        <dbReference type="ARBA" id="ARBA00023136"/>
    </source>
</evidence>
<dbReference type="PANTHER" id="PTHR11266">
    <property type="entry name" value="PEROXISOMAL MEMBRANE PROTEIN 2, PXMP2 MPV17"/>
    <property type="match status" value="1"/>
</dbReference>
<feature type="transmembrane region" description="Helical" evidence="6">
    <location>
        <begin position="65"/>
        <end position="84"/>
    </location>
</feature>
<dbReference type="EMBL" id="CP012525">
    <property type="protein sequence ID" value="ALC44684.1"/>
    <property type="molecule type" value="Genomic_DNA"/>
</dbReference>
<evidence type="ECO:0000313" key="9">
    <source>
        <dbReference type="Proteomes" id="UP000494163"/>
    </source>
</evidence>
<keyword evidence="9" id="KW-1185">Reference proteome</keyword>
<keyword evidence="4 6" id="KW-1133">Transmembrane helix</keyword>
<accession>A0A0M4EFG2</accession>
<name>A0A0M4EFG2_DROBS</name>
<comment type="subcellular location">
    <subcellularLocation>
        <location evidence="1">Membrane</location>
        <topology evidence="1">Multi-pass membrane protein</topology>
    </subcellularLocation>
</comment>
<evidence type="ECO:0000256" key="1">
    <source>
        <dbReference type="ARBA" id="ARBA00004141"/>
    </source>
</evidence>